<feature type="domain" description="ACT" evidence="12">
    <location>
        <begin position="192"/>
        <end position="269"/>
    </location>
</feature>
<comment type="catalytic activity">
    <reaction evidence="8 10">
        <text>prephenate + H(+) = 3-phenylpyruvate + CO2 + H2O</text>
        <dbReference type="Rhea" id="RHEA:21648"/>
        <dbReference type="ChEBI" id="CHEBI:15377"/>
        <dbReference type="ChEBI" id="CHEBI:15378"/>
        <dbReference type="ChEBI" id="CHEBI:16526"/>
        <dbReference type="ChEBI" id="CHEBI:18005"/>
        <dbReference type="ChEBI" id="CHEBI:29934"/>
        <dbReference type="EC" id="4.2.1.51"/>
    </reaction>
</comment>
<evidence type="ECO:0000256" key="8">
    <source>
        <dbReference type="ARBA" id="ARBA00047848"/>
    </source>
</evidence>
<evidence type="ECO:0000313" key="13">
    <source>
        <dbReference type="EMBL" id="AKK04176.1"/>
    </source>
</evidence>
<proteinExistence type="predicted"/>
<dbReference type="PATRIC" id="fig|1050174.4.peg.2370"/>
<dbReference type="GO" id="GO:0004664">
    <property type="term" value="F:prephenate dehydratase activity"/>
    <property type="evidence" value="ECO:0007669"/>
    <property type="project" value="UniProtKB-UniRule"/>
</dbReference>
<keyword evidence="14" id="KW-1185">Reference proteome</keyword>
<feature type="site" description="Essential for prephenate dehydratase activity" evidence="9">
    <location>
        <position position="171"/>
    </location>
</feature>
<dbReference type="STRING" id="1050174.CEPID_11740"/>
<comment type="pathway">
    <text evidence="1 10">Amino-acid biosynthesis; L-phenylalanine biosynthesis; phenylpyruvate from prephenate: step 1/1.</text>
</comment>
<evidence type="ECO:0000256" key="2">
    <source>
        <dbReference type="ARBA" id="ARBA00013147"/>
    </source>
</evidence>
<dbReference type="Pfam" id="PF01842">
    <property type="entry name" value="ACT"/>
    <property type="match status" value="1"/>
</dbReference>
<dbReference type="GO" id="GO:0009094">
    <property type="term" value="P:L-phenylalanine biosynthetic process"/>
    <property type="evidence" value="ECO:0007669"/>
    <property type="project" value="UniProtKB-UniPathway"/>
</dbReference>
<dbReference type="Proteomes" id="UP000035368">
    <property type="component" value="Chromosome"/>
</dbReference>
<keyword evidence="7 10" id="KW-0456">Lyase</keyword>
<dbReference type="GO" id="GO:0005737">
    <property type="term" value="C:cytoplasm"/>
    <property type="evidence" value="ECO:0007669"/>
    <property type="project" value="TreeGrafter"/>
</dbReference>
<evidence type="ECO:0000313" key="14">
    <source>
        <dbReference type="Proteomes" id="UP000035368"/>
    </source>
</evidence>
<dbReference type="Gene3D" id="3.40.190.10">
    <property type="entry name" value="Periplasmic binding protein-like II"/>
    <property type="match status" value="2"/>
</dbReference>
<dbReference type="NCBIfam" id="NF008865">
    <property type="entry name" value="PRK11898.1"/>
    <property type="match status" value="1"/>
</dbReference>
<dbReference type="PANTHER" id="PTHR21022:SF19">
    <property type="entry name" value="PREPHENATE DEHYDRATASE-RELATED"/>
    <property type="match status" value="1"/>
</dbReference>
<dbReference type="Pfam" id="PF00800">
    <property type="entry name" value="PDT"/>
    <property type="match status" value="1"/>
</dbReference>
<gene>
    <name evidence="10 13" type="primary">pheA</name>
    <name evidence="13" type="ORF">CEPID_11740</name>
</gene>
<keyword evidence="4 10" id="KW-0028">Amino-acid biosynthesis</keyword>
<dbReference type="InterPro" id="IPR008242">
    <property type="entry name" value="Chor_mutase/pphenate_deHydtase"/>
</dbReference>
<keyword evidence="5 10" id="KW-0057">Aromatic amino acid biosynthesis</keyword>
<evidence type="ECO:0000256" key="5">
    <source>
        <dbReference type="ARBA" id="ARBA00023141"/>
    </source>
</evidence>
<dbReference type="InterPro" id="IPR045865">
    <property type="entry name" value="ACT-like_dom_sf"/>
</dbReference>
<dbReference type="InterPro" id="IPR002912">
    <property type="entry name" value="ACT_dom"/>
</dbReference>
<dbReference type="PROSITE" id="PS51671">
    <property type="entry name" value="ACT"/>
    <property type="match status" value="1"/>
</dbReference>
<dbReference type="EMBL" id="CP011541">
    <property type="protein sequence ID" value="AKK04176.1"/>
    <property type="molecule type" value="Genomic_DNA"/>
</dbReference>
<evidence type="ECO:0000259" key="12">
    <source>
        <dbReference type="PROSITE" id="PS51671"/>
    </source>
</evidence>
<feature type="domain" description="Prephenate dehydratase" evidence="11">
    <location>
        <begin position="3"/>
        <end position="178"/>
    </location>
</feature>
<dbReference type="PROSITE" id="PS00858">
    <property type="entry name" value="PREPHENATE_DEHYDR_2"/>
    <property type="match status" value="1"/>
</dbReference>
<evidence type="ECO:0000256" key="6">
    <source>
        <dbReference type="ARBA" id="ARBA00023222"/>
    </source>
</evidence>
<evidence type="ECO:0000256" key="1">
    <source>
        <dbReference type="ARBA" id="ARBA00004741"/>
    </source>
</evidence>
<organism evidence="13 14">
    <name type="scientific">Corynebacterium epidermidicanis</name>
    <dbReference type="NCBI Taxonomy" id="1050174"/>
    <lineage>
        <taxon>Bacteria</taxon>
        <taxon>Bacillati</taxon>
        <taxon>Actinomycetota</taxon>
        <taxon>Actinomycetes</taxon>
        <taxon>Mycobacteriales</taxon>
        <taxon>Corynebacteriaceae</taxon>
        <taxon>Corynebacterium</taxon>
    </lineage>
</organism>
<sequence length="302" mass="31985">MSTVAFLGPQGTFTEAAATRLVPGATLIPVSSPAAALACVQTREAEFAVVAIENSVDGPVTPTFDALAATEGLQIYAEIDLDVAFSIAVRPSFTGVSETFVTHPVAWQQVQGWVKENMPGVRFVPASSNADAARMVAEGEADVAAAPARAVEMYGLRTLAAEVADHKGARTRFVRVGLAGRPPQRTGSDRTSVAFTLPNEPGSLVRALNEFAVRGVDLSRIESRPTKSSFGTYRFFADLHGHIDDTTVAEAIRALYLHAEQLIFLGSWPAATSQVGDNGCDSRARLAAADAFIRRLQTGEPA</sequence>
<dbReference type="PANTHER" id="PTHR21022">
    <property type="entry name" value="PREPHENATE DEHYDRATASE P PROTEIN"/>
    <property type="match status" value="1"/>
</dbReference>
<dbReference type="UniPathway" id="UPA00121">
    <property type="reaction ID" value="UER00345"/>
</dbReference>
<keyword evidence="6 10" id="KW-0584">Phenylalanine biosynthesis</keyword>
<dbReference type="RefSeq" id="WP_047241058.1">
    <property type="nucleotide sequence ID" value="NZ_CP011541.1"/>
</dbReference>
<dbReference type="SUPFAM" id="SSF53850">
    <property type="entry name" value="Periplasmic binding protein-like II"/>
    <property type="match status" value="1"/>
</dbReference>
<dbReference type="FunFam" id="3.30.70.260:FF:000012">
    <property type="entry name" value="Prephenate dehydratase"/>
    <property type="match status" value="1"/>
</dbReference>
<dbReference type="PIRSF" id="PIRSF001500">
    <property type="entry name" value="Chor_mut_pdt_Ppr"/>
    <property type="match status" value="1"/>
</dbReference>
<protein>
    <recommendedName>
        <fullName evidence="3 10">Prephenate dehydratase</fullName>
        <shortName evidence="10">PDT</shortName>
        <ecNumber evidence="2 10">4.2.1.51</ecNumber>
    </recommendedName>
</protein>
<dbReference type="InterPro" id="IPR001086">
    <property type="entry name" value="Preph_deHydtase"/>
</dbReference>
<dbReference type="SUPFAM" id="SSF55021">
    <property type="entry name" value="ACT-like"/>
    <property type="match status" value="1"/>
</dbReference>
<dbReference type="PROSITE" id="PS00857">
    <property type="entry name" value="PREPHENATE_DEHYDR_1"/>
    <property type="match status" value="1"/>
</dbReference>
<dbReference type="InterPro" id="IPR018528">
    <property type="entry name" value="Preph_deHydtase_CS"/>
</dbReference>
<name>A0A0G3GSP7_9CORY</name>
<dbReference type="OrthoDB" id="9802281at2"/>
<evidence type="ECO:0000256" key="4">
    <source>
        <dbReference type="ARBA" id="ARBA00022605"/>
    </source>
</evidence>
<dbReference type="PROSITE" id="PS51171">
    <property type="entry name" value="PREPHENATE_DEHYDR_3"/>
    <property type="match status" value="1"/>
</dbReference>
<dbReference type="CDD" id="cd13632">
    <property type="entry name" value="PBP2_Aa-PDT_like"/>
    <property type="match status" value="1"/>
</dbReference>
<dbReference type="EC" id="4.2.1.51" evidence="2 10"/>
<reference evidence="13 14" key="1">
    <citation type="submission" date="2015-05" db="EMBL/GenBank/DDBJ databases">
        <title>Complete genome sequence of Corynebacterium epidermidicanis DSM 45586, isolated from the skin of a dog suffering from pruritus.</title>
        <authorList>
            <person name="Ruckert C."/>
            <person name="Albersmeier A."/>
            <person name="Winkler A."/>
            <person name="Tauch A."/>
        </authorList>
    </citation>
    <scope>NUCLEOTIDE SEQUENCE [LARGE SCALE GENOMIC DNA]</scope>
    <source>
        <strain evidence="13 14">DSM 45586</strain>
    </source>
</reference>
<dbReference type="Gene3D" id="3.30.70.260">
    <property type="match status" value="1"/>
</dbReference>
<dbReference type="KEGG" id="cei:CEPID_11740"/>
<evidence type="ECO:0000256" key="10">
    <source>
        <dbReference type="RuleBase" id="RU361254"/>
    </source>
</evidence>
<accession>A0A0G3GSP7</accession>
<evidence type="ECO:0000259" key="11">
    <source>
        <dbReference type="PROSITE" id="PS51171"/>
    </source>
</evidence>
<dbReference type="AlphaFoldDB" id="A0A0G3GSP7"/>
<dbReference type="FunFam" id="3.40.190.10:FF:000064">
    <property type="entry name" value="Prephenate dehydratase"/>
    <property type="match status" value="1"/>
</dbReference>
<evidence type="ECO:0000256" key="9">
    <source>
        <dbReference type="PIRSR" id="PIRSR001500-2"/>
    </source>
</evidence>
<evidence type="ECO:0000256" key="3">
    <source>
        <dbReference type="ARBA" id="ARBA00021872"/>
    </source>
</evidence>
<dbReference type="CDD" id="cd04905">
    <property type="entry name" value="ACT_CM-PDT"/>
    <property type="match status" value="1"/>
</dbReference>
<evidence type="ECO:0000256" key="7">
    <source>
        <dbReference type="ARBA" id="ARBA00023239"/>
    </source>
</evidence>